<accession>A0A2R5F607</accession>
<evidence type="ECO:0008006" key="4">
    <source>
        <dbReference type="Google" id="ProtNLM"/>
    </source>
</evidence>
<feature type="transmembrane region" description="Helical" evidence="1">
    <location>
        <begin position="63"/>
        <end position="88"/>
    </location>
</feature>
<proteinExistence type="predicted"/>
<organism evidence="2 3">
    <name type="scientific">Paenibacillus agaridevorans</name>
    <dbReference type="NCBI Taxonomy" id="171404"/>
    <lineage>
        <taxon>Bacteria</taxon>
        <taxon>Bacillati</taxon>
        <taxon>Bacillota</taxon>
        <taxon>Bacilli</taxon>
        <taxon>Bacillales</taxon>
        <taxon>Paenibacillaceae</taxon>
        <taxon>Paenibacillus</taxon>
    </lineage>
</organism>
<sequence length="250" mass="28751">MMLGSGGKRIMGKWKGAWFLVRSELLWARWKFIMPVLFVGVMLLFMVPFFSDGLNGEAAVFSYWGIDLYALLLFPCLGMMGTQANFYWKSDMYTKKLEVWRTLPISLGQIALGKFLLYLTVSLPCMILFFTGFYFSVHFINPSFEFQAFLQFAIFWIFYTMVAGFLYLYVEIGYKGKTYFWYCMLLTFGAIGALVGITIWTKESVLVNSYNTVLNGGWWLPTGAIAISAVCIPLGLRSIEKRLRERDLSK</sequence>
<dbReference type="Proteomes" id="UP000245202">
    <property type="component" value="Unassembled WGS sequence"/>
</dbReference>
<keyword evidence="1" id="KW-0812">Transmembrane</keyword>
<dbReference type="AlphaFoldDB" id="A0A2R5F607"/>
<feature type="transmembrane region" description="Helical" evidence="1">
    <location>
        <begin position="149"/>
        <end position="170"/>
    </location>
</feature>
<keyword evidence="3" id="KW-1185">Reference proteome</keyword>
<comment type="caution">
    <text evidence="2">The sequence shown here is derived from an EMBL/GenBank/DDBJ whole genome shotgun (WGS) entry which is preliminary data.</text>
</comment>
<protein>
    <recommendedName>
        <fullName evidence="4">ABC transporter permease</fullName>
    </recommendedName>
</protein>
<reference evidence="2 3" key="1">
    <citation type="submission" date="2017-08" db="EMBL/GenBank/DDBJ databases">
        <title>Substantial Increase in Enzyme Production by Combined Drug-Resistance Mutations in Paenibacillus agaridevorans.</title>
        <authorList>
            <person name="Tanaka Y."/>
            <person name="Funane K."/>
            <person name="Hosaka T."/>
            <person name="Shiwa Y."/>
            <person name="Fujita N."/>
            <person name="Miyazaki T."/>
            <person name="Yoshikawa H."/>
            <person name="Murakami K."/>
            <person name="Kasahara K."/>
            <person name="Inaoka T."/>
            <person name="Hiraga Y."/>
            <person name="Ochi K."/>
        </authorList>
    </citation>
    <scope>NUCLEOTIDE SEQUENCE [LARGE SCALE GENOMIC DNA]</scope>
    <source>
        <strain evidence="2 3">T-3040</strain>
    </source>
</reference>
<gene>
    <name evidence="2" type="ORF">PAT3040_06631</name>
</gene>
<feature type="transmembrane region" description="Helical" evidence="1">
    <location>
        <begin position="179"/>
        <end position="198"/>
    </location>
</feature>
<evidence type="ECO:0000313" key="2">
    <source>
        <dbReference type="EMBL" id="GBG11784.1"/>
    </source>
</evidence>
<feature type="transmembrane region" description="Helical" evidence="1">
    <location>
        <begin position="115"/>
        <end position="137"/>
    </location>
</feature>
<dbReference type="EMBL" id="BDQX01000430">
    <property type="protein sequence ID" value="GBG11784.1"/>
    <property type="molecule type" value="Genomic_DNA"/>
</dbReference>
<evidence type="ECO:0000256" key="1">
    <source>
        <dbReference type="SAM" id="Phobius"/>
    </source>
</evidence>
<feature type="transmembrane region" description="Helical" evidence="1">
    <location>
        <begin position="32"/>
        <end position="51"/>
    </location>
</feature>
<evidence type="ECO:0000313" key="3">
    <source>
        <dbReference type="Proteomes" id="UP000245202"/>
    </source>
</evidence>
<name>A0A2R5F607_9BACL</name>
<keyword evidence="1" id="KW-0472">Membrane</keyword>
<feature type="transmembrane region" description="Helical" evidence="1">
    <location>
        <begin position="218"/>
        <end position="236"/>
    </location>
</feature>
<keyword evidence="1" id="KW-1133">Transmembrane helix</keyword>